<keyword evidence="6 9" id="KW-0378">Hydrolase</keyword>
<evidence type="ECO:0000256" key="6">
    <source>
        <dbReference type="ARBA" id="ARBA00022801"/>
    </source>
</evidence>
<proteinExistence type="inferred from homology"/>
<dbReference type="HAMAP" id="MF_00161">
    <property type="entry name" value="LspA"/>
    <property type="match status" value="1"/>
</dbReference>
<dbReference type="STRING" id="1797985.A2Y83_02970"/>
<keyword evidence="5 9" id="KW-0064">Aspartyl protease</keyword>
<evidence type="ECO:0000256" key="3">
    <source>
        <dbReference type="ARBA" id="ARBA00022670"/>
    </source>
</evidence>
<keyword evidence="4 9" id="KW-0812">Transmembrane</keyword>
<evidence type="ECO:0000313" key="10">
    <source>
        <dbReference type="EMBL" id="OGF20310.1"/>
    </source>
</evidence>
<keyword evidence="3 9" id="KW-0645">Protease</keyword>
<evidence type="ECO:0000256" key="4">
    <source>
        <dbReference type="ARBA" id="ARBA00022692"/>
    </source>
</evidence>
<evidence type="ECO:0000256" key="8">
    <source>
        <dbReference type="ARBA" id="ARBA00023136"/>
    </source>
</evidence>
<dbReference type="PANTHER" id="PTHR33695:SF1">
    <property type="entry name" value="LIPOPROTEIN SIGNAL PEPTIDASE"/>
    <property type="match status" value="1"/>
</dbReference>
<comment type="catalytic activity">
    <reaction evidence="9">
        <text>Release of signal peptides from bacterial membrane prolipoproteins. Hydrolyzes -Xaa-Yaa-Zaa-|-(S,diacylglyceryl)Cys-, in which Xaa is hydrophobic (preferably Leu), and Yaa (Ala or Ser) and Zaa (Gly or Ala) have small, neutral side chains.</text>
        <dbReference type="EC" id="3.4.23.36"/>
    </reaction>
</comment>
<dbReference type="Pfam" id="PF01252">
    <property type="entry name" value="Peptidase_A8"/>
    <property type="match status" value="1"/>
</dbReference>
<keyword evidence="8 9" id="KW-0472">Membrane</keyword>
<feature type="active site" evidence="9">
    <location>
        <position position="124"/>
    </location>
</feature>
<comment type="subcellular location">
    <subcellularLocation>
        <location evidence="9">Cell membrane</location>
        <topology evidence="9">Multi-pass membrane protein</topology>
    </subcellularLocation>
</comment>
<feature type="transmembrane region" description="Helical" evidence="9">
    <location>
        <begin position="97"/>
        <end position="114"/>
    </location>
</feature>
<name>A0A1F5S0T4_9BACT</name>
<keyword evidence="7 9" id="KW-1133">Transmembrane helix</keyword>
<evidence type="ECO:0000256" key="7">
    <source>
        <dbReference type="ARBA" id="ARBA00022989"/>
    </source>
</evidence>
<evidence type="ECO:0000256" key="2">
    <source>
        <dbReference type="ARBA" id="ARBA00022475"/>
    </source>
</evidence>
<reference evidence="10 11" key="1">
    <citation type="journal article" date="2016" name="Nat. Commun.">
        <title>Thousands of microbial genomes shed light on interconnected biogeochemical processes in an aquifer system.</title>
        <authorList>
            <person name="Anantharaman K."/>
            <person name="Brown C.T."/>
            <person name="Hug L.A."/>
            <person name="Sharon I."/>
            <person name="Castelle C.J."/>
            <person name="Probst A.J."/>
            <person name="Thomas B.C."/>
            <person name="Singh A."/>
            <person name="Wilkins M.J."/>
            <person name="Karaoz U."/>
            <person name="Brodie E.L."/>
            <person name="Williams K.H."/>
            <person name="Hubbard S.S."/>
            <person name="Banfield J.F."/>
        </authorList>
    </citation>
    <scope>NUCLEOTIDE SEQUENCE [LARGE SCALE GENOMIC DNA]</scope>
</reference>
<evidence type="ECO:0000256" key="5">
    <source>
        <dbReference type="ARBA" id="ARBA00022750"/>
    </source>
</evidence>
<accession>A0A1F5S0T4</accession>
<feature type="transmembrane region" description="Helical" evidence="9">
    <location>
        <begin position="61"/>
        <end position="85"/>
    </location>
</feature>
<sequence length="160" mass="18511">MVRKLKFQGTLYGGILLLFAADRIFKNFFIKNPAIKRVFLFLSFSLTKNDGIAFGMPVDKFMLNILVVIFILGLMMLFLNIMNISRYVHIEKIGKEYLRIIIFLILIAAINNFVDRILYGAVIDYIELPHFVSLNIADIMITAGFLAISFIYLFEKVEKR</sequence>
<feature type="active site" evidence="9">
    <location>
        <position position="138"/>
    </location>
</feature>
<evidence type="ECO:0000256" key="1">
    <source>
        <dbReference type="ARBA" id="ARBA00006139"/>
    </source>
</evidence>
<comment type="caution">
    <text evidence="10">The sequence shown here is derived from an EMBL/GenBank/DDBJ whole genome shotgun (WGS) entry which is preliminary data.</text>
</comment>
<dbReference type="GO" id="GO:0006508">
    <property type="term" value="P:proteolysis"/>
    <property type="evidence" value="ECO:0007669"/>
    <property type="project" value="UniProtKB-KW"/>
</dbReference>
<dbReference type="UniPathway" id="UPA00665"/>
<dbReference type="PANTHER" id="PTHR33695">
    <property type="entry name" value="LIPOPROTEIN SIGNAL PEPTIDASE"/>
    <property type="match status" value="1"/>
</dbReference>
<dbReference type="InterPro" id="IPR001872">
    <property type="entry name" value="Peptidase_A8"/>
</dbReference>
<dbReference type="Proteomes" id="UP000178323">
    <property type="component" value="Unassembled WGS sequence"/>
</dbReference>
<comment type="pathway">
    <text evidence="9">Protein modification; lipoprotein biosynthesis (signal peptide cleavage).</text>
</comment>
<evidence type="ECO:0000256" key="9">
    <source>
        <dbReference type="HAMAP-Rule" id="MF_00161"/>
    </source>
</evidence>
<protein>
    <recommendedName>
        <fullName evidence="9">Lipoprotein signal peptidase</fullName>
        <ecNumber evidence="9">3.4.23.36</ecNumber>
    </recommendedName>
    <alternativeName>
        <fullName evidence="9">Prolipoprotein signal peptidase</fullName>
    </alternativeName>
    <alternativeName>
        <fullName evidence="9">Signal peptidase II</fullName>
        <shortName evidence="9">SPase II</shortName>
    </alternativeName>
</protein>
<dbReference type="EC" id="3.4.23.36" evidence="9"/>
<dbReference type="GO" id="GO:0005886">
    <property type="term" value="C:plasma membrane"/>
    <property type="evidence" value="ECO:0007669"/>
    <property type="project" value="UniProtKB-SubCell"/>
</dbReference>
<comment type="function">
    <text evidence="9">This protein specifically catalyzes the removal of signal peptides from prolipoproteins.</text>
</comment>
<comment type="similarity">
    <text evidence="1 9">Belongs to the peptidase A8 family.</text>
</comment>
<keyword evidence="2 9" id="KW-1003">Cell membrane</keyword>
<dbReference type="GO" id="GO:0004190">
    <property type="term" value="F:aspartic-type endopeptidase activity"/>
    <property type="evidence" value="ECO:0007669"/>
    <property type="project" value="UniProtKB-UniRule"/>
</dbReference>
<evidence type="ECO:0000313" key="11">
    <source>
        <dbReference type="Proteomes" id="UP000178323"/>
    </source>
</evidence>
<feature type="transmembrane region" description="Helical" evidence="9">
    <location>
        <begin position="6"/>
        <end position="25"/>
    </location>
</feature>
<organism evidence="10 11">
    <name type="scientific">Candidatus Falkowbacteria bacterium RBG_13_39_14</name>
    <dbReference type="NCBI Taxonomy" id="1797985"/>
    <lineage>
        <taxon>Bacteria</taxon>
        <taxon>Candidatus Falkowiibacteriota</taxon>
    </lineage>
</organism>
<dbReference type="AlphaFoldDB" id="A0A1F5S0T4"/>
<dbReference type="EMBL" id="MFFS01000098">
    <property type="protein sequence ID" value="OGF20310.1"/>
    <property type="molecule type" value="Genomic_DNA"/>
</dbReference>
<feature type="transmembrane region" description="Helical" evidence="9">
    <location>
        <begin position="134"/>
        <end position="154"/>
    </location>
</feature>
<gene>
    <name evidence="9" type="primary">lspA</name>
    <name evidence="10" type="ORF">A2Y83_02970</name>
</gene>